<keyword evidence="2" id="KW-0547">Nucleotide-binding</keyword>
<feature type="region of interest" description="Disordered" evidence="11">
    <location>
        <begin position="19"/>
        <end position="53"/>
    </location>
</feature>
<evidence type="ECO:0000256" key="7">
    <source>
        <dbReference type="ARBA" id="ARBA00023254"/>
    </source>
</evidence>
<keyword evidence="3" id="KW-0378">Hydrolase</keyword>
<keyword evidence="6" id="KW-0413">Isomerase</keyword>
<dbReference type="EC" id="5.6.2.4" evidence="9"/>
<sequence length="1085" mass="119411">MDDDNALYQSVEALLRPAEEDYSHQSTQPATQQHTRNFDLESGSAGGAPPHRAPLYFMNEHGGLQPAQQAPLRALTHVWSHPQPECMDELPQRSSPTPAFVFGAGPSIDPANLASTGFVEPHFEHSPRQHSIAGSGPKTHVVHARQRHGVQLQPVSILPDIFRPLFQFPAFNAVQSTVFDTMLKSDDNCVVTAPTGAGKTAIFEFAIIRMLQNHGVNAKAVYVAPTKALWQEGRAIFDKVKVLMIDEVHILRERQRGARVEVLVSRMKTYGDNVRIVALSATIPNASDIAQWLGSSGGSSKNGIELSDATVPSAAKLFEFGEEFRPCPLKKYIYAYPNPTGDLWSFNHTLNSKLLPMITEHARRRPALIFVATRKMTVQAAEAIAKEFKILEERGQVTPWSRPSANQLSSYIDPQLHDLARVGIAVHHAGLDQQDRQAVERDFRSGSIGALCATSTLAVGVNLPAYLVIVKGTKKYDGSKMVDLTDFDLLQAIGRAGRPNYDREGVACILTEERERKRISELVQGGTNVESVLHHELIEHVNAELTLRERTEESAIQEWLESMFLFVRMQKNPSHYAVAGVTSAQAAFSEVKAAILSNALDKLQEHGFISREATSDCSGLICSTDLGNILSKYYLGLDTLHRLTRVPRNAKTGDILEAICQAEEWKELRFGSGEKAAWTKVKGHEAIRFPPAKITTAADKVTLIIQVRQKQGFWLLNFFYVASSRLSVLQATLAGVTIAEAMECDKGERNHSFQDVHYVFERAPRILKALLDVALLNADGGTVKSAFELLRSVSGRAWDGTWATLRQLEGIGDKSARILADARLTDLTSVMDCTPDRIEVLLNRKPPFGKKVIESAKALPRFAVHIELQEQSLKAVPGRGVCGSVSATVEQQQKECKGRRFGHTMFVVCLALTSDNELVDFRKMPVSKMSKAKTYSFRVTFTKPSQSLILIVGCSEVSGTAVRADVRPQGFSPQDFPGPALLYGDSPCEDPTADELMAETASGARSSTTSAGDARSLPTLNTADCSRHTVQRKEEHTHEKMPNGNYKCNHQCKKESGSQLKAKSAGGHRPSSELQKKGKAGERRH</sequence>
<reference evidence="14 15" key="1">
    <citation type="submission" date="2014-09" db="EMBL/GenBank/DDBJ databases">
        <authorList>
            <person name="Magalhaes I.L.F."/>
            <person name="Oliveira U."/>
            <person name="Santos F.R."/>
            <person name="Vidigal T.H.D.A."/>
            <person name="Brescovit A.D."/>
            <person name="Santos A.J."/>
        </authorList>
    </citation>
    <scope>NUCLEOTIDE SEQUENCE [LARGE SCALE GENOMIC DNA]</scope>
</reference>
<evidence type="ECO:0000256" key="3">
    <source>
        <dbReference type="ARBA" id="ARBA00022801"/>
    </source>
</evidence>
<evidence type="ECO:0000259" key="13">
    <source>
        <dbReference type="PROSITE" id="PS51194"/>
    </source>
</evidence>
<dbReference type="PANTHER" id="PTHR47835">
    <property type="entry name" value="HFM1, ATP DEPENDENT DNA HELICASE HOMOLOG"/>
    <property type="match status" value="1"/>
</dbReference>
<dbReference type="SMART" id="SM00487">
    <property type="entry name" value="DEXDc"/>
    <property type="match status" value="1"/>
</dbReference>
<keyword evidence="5" id="KW-0067">ATP-binding</keyword>
<dbReference type="PANTHER" id="PTHR47835:SF3">
    <property type="entry name" value="HELICASE FOR MEIOSIS 1"/>
    <property type="match status" value="1"/>
</dbReference>
<evidence type="ECO:0000256" key="5">
    <source>
        <dbReference type="ARBA" id="ARBA00022840"/>
    </source>
</evidence>
<dbReference type="GO" id="GO:0003676">
    <property type="term" value="F:nucleic acid binding"/>
    <property type="evidence" value="ECO:0007669"/>
    <property type="project" value="InterPro"/>
</dbReference>
<dbReference type="AlphaFoldDB" id="A0A0N7LAW4"/>
<dbReference type="InterPro" id="IPR004179">
    <property type="entry name" value="Sec63-dom"/>
</dbReference>
<feature type="domain" description="Helicase C-terminal" evidence="13">
    <location>
        <begin position="353"/>
        <end position="545"/>
    </location>
</feature>
<dbReference type="PROSITE" id="PS51192">
    <property type="entry name" value="HELICASE_ATP_BIND_1"/>
    <property type="match status" value="1"/>
</dbReference>
<dbReference type="GO" id="GO:0005524">
    <property type="term" value="F:ATP binding"/>
    <property type="evidence" value="ECO:0007669"/>
    <property type="project" value="UniProtKB-KW"/>
</dbReference>
<dbReference type="InterPro" id="IPR011545">
    <property type="entry name" value="DEAD/DEAH_box_helicase_dom"/>
</dbReference>
<protein>
    <recommendedName>
        <fullName evidence="9">DNA 3'-5' helicase</fullName>
        <ecNumber evidence="9">5.6.2.4</ecNumber>
    </recommendedName>
</protein>
<evidence type="ECO:0000313" key="14">
    <source>
        <dbReference type="EMBL" id="CEH17714.1"/>
    </source>
</evidence>
<keyword evidence="7" id="KW-0469">Meiosis</keyword>
<feature type="compositionally biased region" description="Basic and acidic residues" evidence="11">
    <location>
        <begin position="1070"/>
        <end position="1085"/>
    </location>
</feature>
<dbReference type="PROSITE" id="PS51194">
    <property type="entry name" value="HELICASE_CTER"/>
    <property type="match status" value="1"/>
</dbReference>
<evidence type="ECO:0000256" key="11">
    <source>
        <dbReference type="SAM" id="MobiDB-lite"/>
    </source>
</evidence>
<dbReference type="InterPro" id="IPR001650">
    <property type="entry name" value="Helicase_C-like"/>
</dbReference>
<dbReference type="Pfam" id="PF02889">
    <property type="entry name" value="Sec63"/>
    <property type="match status" value="2"/>
</dbReference>
<dbReference type="Pfam" id="PF23445">
    <property type="entry name" value="WHD_SNRNP200"/>
    <property type="match status" value="1"/>
</dbReference>
<dbReference type="SMART" id="SM00490">
    <property type="entry name" value="HELICc"/>
    <property type="match status" value="1"/>
</dbReference>
<evidence type="ECO:0000256" key="9">
    <source>
        <dbReference type="ARBA" id="ARBA00034808"/>
    </source>
</evidence>
<dbReference type="GO" id="GO:0016787">
    <property type="term" value="F:hydrolase activity"/>
    <property type="evidence" value="ECO:0007669"/>
    <property type="project" value="UniProtKB-KW"/>
</dbReference>
<organism evidence="14 15">
    <name type="scientific">Ceraceosorus bombacis</name>
    <dbReference type="NCBI Taxonomy" id="401625"/>
    <lineage>
        <taxon>Eukaryota</taxon>
        <taxon>Fungi</taxon>
        <taxon>Dikarya</taxon>
        <taxon>Basidiomycota</taxon>
        <taxon>Ustilaginomycotina</taxon>
        <taxon>Exobasidiomycetes</taxon>
        <taxon>Ceraceosorales</taxon>
        <taxon>Ceraceosoraceae</taxon>
        <taxon>Ceraceosorus</taxon>
    </lineage>
</organism>
<dbReference type="InterPro" id="IPR027417">
    <property type="entry name" value="P-loop_NTPase"/>
</dbReference>
<keyword evidence="4 14" id="KW-0347">Helicase</keyword>
<dbReference type="InterPro" id="IPR057842">
    <property type="entry name" value="WH_MER3"/>
</dbReference>
<dbReference type="Proteomes" id="UP000054845">
    <property type="component" value="Unassembled WGS sequence"/>
</dbReference>
<dbReference type="Pfam" id="PF00270">
    <property type="entry name" value="DEAD"/>
    <property type="match status" value="2"/>
</dbReference>
<evidence type="ECO:0000259" key="12">
    <source>
        <dbReference type="PROSITE" id="PS51192"/>
    </source>
</evidence>
<dbReference type="Pfam" id="PF00271">
    <property type="entry name" value="Helicase_C"/>
    <property type="match status" value="1"/>
</dbReference>
<dbReference type="Gene3D" id="3.40.50.300">
    <property type="entry name" value="P-loop containing nucleotide triphosphate hydrolases"/>
    <property type="match status" value="3"/>
</dbReference>
<feature type="region of interest" description="Disordered" evidence="11">
    <location>
        <begin position="1000"/>
        <end position="1085"/>
    </location>
</feature>
<dbReference type="InterPro" id="IPR036388">
    <property type="entry name" value="WH-like_DNA-bd_sf"/>
</dbReference>
<evidence type="ECO:0000256" key="4">
    <source>
        <dbReference type="ARBA" id="ARBA00022806"/>
    </source>
</evidence>
<comment type="catalytic activity">
    <reaction evidence="10">
        <text>ATP + H2O = ADP + phosphate + H(+)</text>
        <dbReference type="Rhea" id="RHEA:13065"/>
        <dbReference type="ChEBI" id="CHEBI:15377"/>
        <dbReference type="ChEBI" id="CHEBI:15378"/>
        <dbReference type="ChEBI" id="CHEBI:30616"/>
        <dbReference type="ChEBI" id="CHEBI:43474"/>
        <dbReference type="ChEBI" id="CHEBI:456216"/>
        <dbReference type="EC" id="5.6.2.4"/>
    </reaction>
</comment>
<dbReference type="CDD" id="cd18795">
    <property type="entry name" value="SF2_C_Ski2"/>
    <property type="match status" value="1"/>
</dbReference>
<name>A0A0N7LAW4_9BASI</name>
<feature type="domain" description="Helicase ATP-binding" evidence="12">
    <location>
        <begin position="207"/>
        <end position="301"/>
    </location>
</feature>
<feature type="compositionally biased region" description="Low complexity" evidence="11">
    <location>
        <begin position="1000"/>
        <end position="1016"/>
    </location>
</feature>
<accession>A0A0N7LAW4</accession>
<feature type="compositionally biased region" description="Basic and acidic residues" evidence="11">
    <location>
        <begin position="1025"/>
        <end position="1041"/>
    </location>
</feature>
<feature type="compositionally biased region" description="Polar residues" evidence="11">
    <location>
        <begin position="24"/>
        <end position="35"/>
    </location>
</feature>
<dbReference type="Gene3D" id="1.10.3380.10">
    <property type="entry name" value="Sec63 N-terminal domain-like domain"/>
    <property type="match status" value="2"/>
</dbReference>
<evidence type="ECO:0000256" key="6">
    <source>
        <dbReference type="ARBA" id="ARBA00023235"/>
    </source>
</evidence>
<dbReference type="SUPFAM" id="SSF158702">
    <property type="entry name" value="Sec63 N-terminal domain-like"/>
    <property type="match status" value="1"/>
</dbReference>
<comment type="catalytic activity">
    <reaction evidence="8">
        <text>Couples ATP hydrolysis with the unwinding of duplex DNA by translocating in the 3'-5' direction.</text>
        <dbReference type="EC" id="5.6.2.4"/>
    </reaction>
</comment>
<evidence type="ECO:0000256" key="2">
    <source>
        <dbReference type="ARBA" id="ARBA00022741"/>
    </source>
</evidence>
<dbReference type="EMBL" id="CCYA01000265">
    <property type="protein sequence ID" value="CEH17714.1"/>
    <property type="molecule type" value="Genomic_DNA"/>
</dbReference>
<proteinExistence type="inferred from homology"/>
<dbReference type="SUPFAM" id="SSF52540">
    <property type="entry name" value="P-loop containing nucleoside triphosphate hydrolases"/>
    <property type="match status" value="2"/>
</dbReference>
<keyword evidence="15" id="KW-1185">Reference proteome</keyword>
<dbReference type="GO" id="GO:0051321">
    <property type="term" value="P:meiotic cell cycle"/>
    <property type="evidence" value="ECO:0007669"/>
    <property type="project" value="UniProtKB-KW"/>
</dbReference>
<dbReference type="InterPro" id="IPR014001">
    <property type="entry name" value="Helicase_ATP-bd"/>
</dbReference>
<evidence type="ECO:0000256" key="8">
    <source>
        <dbReference type="ARBA" id="ARBA00034617"/>
    </source>
</evidence>
<dbReference type="SMART" id="SM00973">
    <property type="entry name" value="Sec63"/>
    <property type="match status" value="1"/>
</dbReference>
<dbReference type="OrthoDB" id="5575at2759"/>
<evidence type="ECO:0000256" key="1">
    <source>
        <dbReference type="ARBA" id="ARBA00010140"/>
    </source>
</evidence>
<evidence type="ECO:0000313" key="15">
    <source>
        <dbReference type="Proteomes" id="UP000054845"/>
    </source>
</evidence>
<dbReference type="InterPro" id="IPR052247">
    <property type="entry name" value="Meiotic_Crossover_Helicase"/>
</dbReference>
<dbReference type="Gene3D" id="1.10.10.10">
    <property type="entry name" value="Winged helix-like DNA-binding domain superfamily/Winged helix DNA-binding domain"/>
    <property type="match status" value="1"/>
</dbReference>
<comment type="similarity">
    <text evidence="1">Belongs to the helicase family. SKI2 subfamily.</text>
</comment>
<evidence type="ECO:0000256" key="10">
    <source>
        <dbReference type="ARBA" id="ARBA00048988"/>
    </source>
</evidence>
<dbReference type="GO" id="GO:0043138">
    <property type="term" value="F:3'-5' DNA helicase activity"/>
    <property type="evidence" value="ECO:0007669"/>
    <property type="project" value="UniProtKB-EC"/>
</dbReference>
<dbReference type="STRING" id="401625.A0A0N7LAW4"/>